<dbReference type="AlphaFoldDB" id="A0A031K5V8"/>
<dbReference type="GO" id="GO:0007165">
    <property type="term" value="P:signal transduction"/>
    <property type="evidence" value="ECO:0007669"/>
    <property type="project" value="TreeGrafter"/>
</dbReference>
<organism evidence="7 8">
    <name type="scientific">Novosphingobium resinovorum</name>
    <dbReference type="NCBI Taxonomy" id="158500"/>
    <lineage>
        <taxon>Bacteria</taxon>
        <taxon>Pseudomonadati</taxon>
        <taxon>Pseudomonadota</taxon>
        <taxon>Alphaproteobacteria</taxon>
        <taxon>Sphingomonadales</taxon>
        <taxon>Sphingomonadaceae</taxon>
        <taxon>Novosphingobium</taxon>
    </lineage>
</organism>
<evidence type="ECO:0000313" key="8">
    <source>
        <dbReference type="Proteomes" id="UP000024329"/>
    </source>
</evidence>
<dbReference type="PROSITE" id="PS51187">
    <property type="entry name" value="AUTOINDUCER_SYNTH_2"/>
    <property type="match status" value="1"/>
</dbReference>
<keyword evidence="2 6" id="KW-0808">Transferase</keyword>
<dbReference type="Gene3D" id="3.40.630.30">
    <property type="match status" value="1"/>
</dbReference>
<keyword evidence="1 5" id="KW-0673">Quorum sensing</keyword>
<evidence type="ECO:0000256" key="5">
    <source>
        <dbReference type="PROSITE-ProRule" id="PRU00533"/>
    </source>
</evidence>
<proteinExistence type="inferred from homology"/>
<dbReference type="PRINTS" id="PR01549">
    <property type="entry name" value="AUTOINDCRSYN"/>
</dbReference>
<evidence type="ECO:0000256" key="1">
    <source>
        <dbReference type="ARBA" id="ARBA00022654"/>
    </source>
</evidence>
<gene>
    <name evidence="7" type="ORF">BV97_01185</name>
</gene>
<dbReference type="EC" id="2.3.1.184" evidence="6"/>
<dbReference type="PANTHER" id="PTHR39322">
    <property type="entry name" value="ACYL-HOMOSERINE-LACTONE SYNTHASE"/>
    <property type="match status" value="1"/>
</dbReference>
<dbReference type="SUPFAM" id="SSF55729">
    <property type="entry name" value="Acyl-CoA N-acyltransferases (Nat)"/>
    <property type="match status" value="1"/>
</dbReference>
<comment type="similarity">
    <text evidence="5 6">Belongs to the autoinducer synthase family.</text>
</comment>
<keyword evidence="4 5" id="KW-0071">Autoinducer synthesis</keyword>
<keyword evidence="3 6" id="KW-0949">S-adenosyl-L-methionine</keyword>
<comment type="catalytic activity">
    <reaction evidence="6">
        <text>a fatty acyl-[ACP] + S-adenosyl-L-methionine = an N-acyl-L-homoserine lactone + S-methyl-5'-thioadenosine + holo-[ACP] + H(+)</text>
        <dbReference type="Rhea" id="RHEA:10096"/>
        <dbReference type="Rhea" id="RHEA-COMP:9685"/>
        <dbReference type="Rhea" id="RHEA-COMP:14125"/>
        <dbReference type="ChEBI" id="CHEBI:15378"/>
        <dbReference type="ChEBI" id="CHEBI:17509"/>
        <dbReference type="ChEBI" id="CHEBI:55474"/>
        <dbReference type="ChEBI" id="CHEBI:59789"/>
        <dbReference type="ChEBI" id="CHEBI:64479"/>
        <dbReference type="ChEBI" id="CHEBI:138651"/>
        <dbReference type="EC" id="2.3.1.184"/>
    </reaction>
</comment>
<dbReference type="InterPro" id="IPR016181">
    <property type="entry name" value="Acyl_CoA_acyltransferase"/>
</dbReference>
<dbReference type="GO" id="GO:0061579">
    <property type="term" value="F:N-acyl homoserine lactone synthase activity"/>
    <property type="evidence" value="ECO:0007669"/>
    <property type="project" value="UniProtKB-UniRule"/>
</dbReference>
<dbReference type="Proteomes" id="UP000024329">
    <property type="component" value="Unassembled WGS sequence"/>
</dbReference>
<sequence length="207" mass="22850">MTEFSTRAQCAPGNAALRAMFAARKRVFIDLLKWDLPALAGEYEIDQFDTADAHYLILLGADGEHRASARLLPSVGTHLLGGLYAHLCDRSVPRGPTIYEISRFCLDRDQDAAARLAARNQLVTALAEHALREGITHYTGVAEEGWFRQIMKFGWRCEALGGAIDDRRARLVGLCIHIDDRTLDGLKRAGVYAPLSLRLAESGEMIA</sequence>
<evidence type="ECO:0000256" key="3">
    <source>
        <dbReference type="ARBA" id="ARBA00022691"/>
    </source>
</evidence>
<dbReference type="Pfam" id="PF00765">
    <property type="entry name" value="Autoind_synth"/>
    <property type="match status" value="1"/>
</dbReference>
<accession>A0A031K5V8</accession>
<evidence type="ECO:0000256" key="6">
    <source>
        <dbReference type="RuleBase" id="RU361135"/>
    </source>
</evidence>
<reference evidence="7 8" key="1">
    <citation type="submission" date="2014-03" db="EMBL/GenBank/DDBJ databases">
        <title>Whole genome sequence of Novosphingobium resinovorum KF1.</title>
        <authorList>
            <person name="Gan H.M."/>
            <person name="Gan H.Y."/>
            <person name="Chew T.H."/>
            <person name="Savka M.A."/>
        </authorList>
    </citation>
    <scope>NUCLEOTIDE SEQUENCE [LARGE SCALE GENOMIC DNA]</scope>
    <source>
        <strain evidence="7 8">KF1</strain>
    </source>
</reference>
<evidence type="ECO:0000256" key="4">
    <source>
        <dbReference type="ARBA" id="ARBA00022929"/>
    </source>
</evidence>
<dbReference type="eggNOG" id="COG3916">
    <property type="taxonomic scope" value="Bacteria"/>
</dbReference>
<protein>
    <recommendedName>
        <fullName evidence="6">Acyl-homoserine-lactone synthase</fullName>
        <ecNumber evidence="6">2.3.1.184</ecNumber>
    </recommendedName>
    <alternativeName>
        <fullName evidence="6">Autoinducer synthesis protein</fullName>
    </alternativeName>
</protein>
<dbReference type="EMBL" id="JFYZ01000002">
    <property type="protein sequence ID" value="EZP83992.1"/>
    <property type="molecule type" value="Genomic_DNA"/>
</dbReference>
<dbReference type="GO" id="GO:0009372">
    <property type="term" value="P:quorum sensing"/>
    <property type="evidence" value="ECO:0007669"/>
    <property type="project" value="UniProtKB-UniRule"/>
</dbReference>
<evidence type="ECO:0000313" key="7">
    <source>
        <dbReference type="EMBL" id="EZP83992.1"/>
    </source>
</evidence>
<comment type="caution">
    <text evidence="7">The sequence shown here is derived from an EMBL/GenBank/DDBJ whole genome shotgun (WGS) entry which is preliminary data.</text>
</comment>
<name>A0A031K5V8_9SPHN</name>
<evidence type="ECO:0000256" key="2">
    <source>
        <dbReference type="ARBA" id="ARBA00022679"/>
    </source>
</evidence>
<dbReference type="PATRIC" id="fig|158500.4.peg.1218"/>
<dbReference type="RefSeq" id="WP_036523974.1">
    <property type="nucleotide sequence ID" value="NZ_JFYZ01000002.1"/>
</dbReference>
<dbReference type="InterPro" id="IPR001690">
    <property type="entry name" value="Autoind_synthase"/>
</dbReference>
<dbReference type="PANTHER" id="PTHR39322:SF1">
    <property type="entry name" value="ISOVALERYL-HOMOSERINE LACTONE SYNTHASE"/>
    <property type="match status" value="1"/>
</dbReference>